<sequence>MGNQGAKRRKQQNESEIFKLRVAILSVNVIYYLYRVYYHGDSFGGWNWFLWIVSLLLVGIAYFLISLMAKPTFQDGELIDGGADLSMKGLVEYYFDTIYICLIILILGLFSDKAFLIMLIIPVFAFYQLWVKFLGPWFFQQPSEDTNQMETKSKRREKMEKKANKIKYSR</sequence>
<dbReference type="GeneID" id="31364010"/>
<evidence type="ECO:0000313" key="10">
    <source>
        <dbReference type="Proteomes" id="UP000001396"/>
    </source>
</evidence>
<dbReference type="STRING" id="670386.D3BIG1"/>
<evidence type="ECO:0000256" key="5">
    <source>
        <dbReference type="ARBA" id="ARBA00022989"/>
    </source>
</evidence>
<gene>
    <name evidence="9" type="primary">tmem208</name>
    <name evidence="9" type="ORF">PPL_08531</name>
</gene>
<accession>D3BIG1</accession>
<evidence type="ECO:0000313" key="9">
    <source>
        <dbReference type="EMBL" id="EFA79061.1"/>
    </source>
</evidence>
<comment type="caution">
    <text evidence="9">The sequence shown here is derived from an EMBL/GenBank/DDBJ whole genome shotgun (WGS) entry which is preliminary data.</text>
</comment>
<keyword evidence="3 8" id="KW-0812">Transmembrane</keyword>
<dbReference type="FunCoup" id="D3BIG1">
    <property type="interactions" value="16"/>
</dbReference>
<keyword evidence="10" id="KW-1185">Reference proteome</keyword>
<evidence type="ECO:0000256" key="1">
    <source>
        <dbReference type="ARBA" id="ARBA00004477"/>
    </source>
</evidence>
<dbReference type="PANTHER" id="PTHR13505">
    <property type="entry name" value="TRANSMEMBRANE PROTEIN 208"/>
    <property type="match status" value="1"/>
</dbReference>
<proteinExistence type="inferred from homology"/>
<dbReference type="GO" id="GO:0006624">
    <property type="term" value="P:vacuolar protein processing"/>
    <property type="evidence" value="ECO:0007669"/>
    <property type="project" value="TreeGrafter"/>
</dbReference>
<keyword evidence="4" id="KW-0256">Endoplasmic reticulum</keyword>
<evidence type="ECO:0000256" key="6">
    <source>
        <dbReference type="ARBA" id="ARBA00023136"/>
    </source>
</evidence>
<protein>
    <submittedName>
        <fullName evidence="9">Transmembrane protein</fullName>
    </submittedName>
</protein>
<dbReference type="Pfam" id="PF05620">
    <property type="entry name" value="TMEM208_SND2"/>
    <property type="match status" value="1"/>
</dbReference>
<dbReference type="InterPro" id="IPR008506">
    <property type="entry name" value="SND2/TMEM208"/>
</dbReference>
<evidence type="ECO:0000256" key="2">
    <source>
        <dbReference type="ARBA" id="ARBA00009950"/>
    </source>
</evidence>
<evidence type="ECO:0000256" key="8">
    <source>
        <dbReference type="SAM" id="Phobius"/>
    </source>
</evidence>
<dbReference type="GO" id="GO:0005773">
    <property type="term" value="C:vacuole"/>
    <property type="evidence" value="ECO:0007669"/>
    <property type="project" value="GOC"/>
</dbReference>
<evidence type="ECO:0000256" key="7">
    <source>
        <dbReference type="SAM" id="MobiDB-lite"/>
    </source>
</evidence>
<dbReference type="OMA" id="PIRAGWM"/>
<feature type="transmembrane region" description="Helical" evidence="8">
    <location>
        <begin position="116"/>
        <end position="139"/>
    </location>
</feature>
<feature type="transmembrane region" description="Helical" evidence="8">
    <location>
        <begin position="49"/>
        <end position="69"/>
    </location>
</feature>
<name>D3BIG1_HETP5</name>
<organism evidence="9 10">
    <name type="scientific">Heterostelium pallidum (strain ATCC 26659 / Pp 5 / PN500)</name>
    <name type="common">Cellular slime mold</name>
    <name type="synonym">Polysphondylium pallidum</name>
    <dbReference type="NCBI Taxonomy" id="670386"/>
    <lineage>
        <taxon>Eukaryota</taxon>
        <taxon>Amoebozoa</taxon>
        <taxon>Evosea</taxon>
        <taxon>Eumycetozoa</taxon>
        <taxon>Dictyostelia</taxon>
        <taxon>Acytosteliales</taxon>
        <taxon>Acytosteliaceae</taxon>
        <taxon>Heterostelium</taxon>
    </lineage>
</organism>
<reference evidence="9 10" key="1">
    <citation type="journal article" date="2011" name="Genome Res.">
        <title>Phylogeny-wide analysis of social amoeba genomes highlights ancient origins for complex intercellular communication.</title>
        <authorList>
            <person name="Heidel A.J."/>
            <person name="Lawal H.M."/>
            <person name="Felder M."/>
            <person name="Schilde C."/>
            <person name="Helps N.R."/>
            <person name="Tunggal B."/>
            <person name="Rivero F."/>
            <person name="John U."/>
            <person name="Schleicher M."/>
            <person name="Eichinger L."/>
            <person name="Platzer M."/>
            <person name="Noegel A.A."/>
            <person name="Schaap P."/>
            <person name="Gloeckner G."/>
        </authorList>
    </citation>
    <scope>NUCLEOTIDE SEQUENCE [LARGE SCALE GENOMIC DNA]</scope>
    <source>
        <strain evidence="10">ATCC 26659 / Pp 5 / PN500</strain>
    </source>
</reference>
<dbReference type="AlphaFoldDB" id="D3BIG1"/>
<evidence type="ECO:0000256" key="4">
    <source>
        <dbReference type="ARBA" id="ARBA00022824"/>
    </source>
</evidence>
<comment type="subcellular location">
    <subcellularLocation>
        <location evidence="1">Endoplasmic reticulum membrane</location>
        <topology evidence="1">Multi-pass membrane protein</topology>
    </subcellularLocation>
</comment>
<feature type="region of interest" description="Disordered" evidence="7">
    <location>
        <begin position="147"/>
        <end position="170"/>
    </location>
</feature>
<evidence type="ECO:0000256" key="3">
    <source>
        <dbReference type="ARBA" id="ARBA00022692"/>
    </source>
</evidence>
<dbReference type="EMBL" id="ADBJ01000037">
    <property type="protein sequence ID" value="EFA79061.1"/>
    <property type="molecule type" value="Genomic_DNA"/>
</dbReference>
<keyword evidence="5 8" id="KW-1133">Transmembrane helix</keyword>
<dbReference type="InParanoid" id="D3BIG1"/>
<dbReference type="PANTHER" id="PTHR13505:SF7">
    <property type="entry name" value="TRANSMEMBRANE PROTEIN 208"/>
    <property type="match status" value="1"/>
</dbReference>
<dbReference type="Proteomes" id="UP000001396">
    <property type="component" value="Unassembled WGS sequence"/>
</dbReference>
<comment type="similarity">
    <text evidence="2">Belongs to the TMEM208 family.</text>
</comment>
<dbReference type="RefSeq" id="XP_020431184.1">
    <property type="nucleotide sequence ID" value="XM_020579345.1"/>
</dbReference>
<feature type="transmembrane region" description="Helical" evidence="8">
    <location>
        <begin position="20"/>
        <end position="37"/>
    </location>
</feature>
<keyword evidence="6 8" id="KW-0472">Membrane</keyword>
<dbReference type="GO" id="GO:0005789">
    <property type="term" value="C:endoplasmic reticulum membrane"/>
    <property type="evidence" value="ECO:0007669"/>
    <property type="project" value="UniProtKB-SubCell"/>
</dbReference>
<feature type="transmembrane region" description="Helical" evidence="8">
    <location>
        <begin position="90"/>
        <end position="110"/>
    </location>
</feature>